<dbReference type="GO" id="GO:0004630">
    <property type="term" value="F:phospholipase D activity"/>
    <property type="evidence" value="ECO:0007669"/>
    <property type="project" value="UniProtKB-EC"/>
</dbReference>
<evidence type="ECO:0000256" key="4">
    <source>
        <dbReference type="ARBA" id="ARBA00022801"/>
    </source>
</evidence>
<gene>
    <name evidence="8" type="ORF">FLX08_22310</name>
</gene>
<dbReference type="PROSITE" id="PS50035">
    <property type="entry name" value="PLD"/>
    <property type="match status" value="1"/>
</dbReference>
<dbReference type="PANTHER" id="PTHR43856">
    <property type="entry name" value="CARDIOLIPIN HYDROLASE"/>
    <property type="match status" value="1"/>
</dbReference>
<keyword evidence="8" id="KW-0255">Endonuclease</keyword>
<dbReference type="CDD" id="cd09132">
    <property type="entry name" value="PLDc_unchar4"/>
    <property type="match status" value="1"/>
</dbReference>
<accession>A0A544YQ52</accession>
<comment type="similarity">
    <text evidence="2">Belongs to the phospholipase D family.</text>
</comment>
<dbReference type="GO" id="GO:0016891">
    <property type="term" value="F:RNA endonuclease activity producing 5'-phosphomonoesters, hydrolytic mechanism"/>
    <property type="evidence" value="ECO:0007669"/>
    <property type="project" value="TreeGrafter"/>
</dbReference>
<dbReference type="NCBIfam" id="NF038319">
    <property type="entry name" value="DISARM_DrmC_I"/>
    <property type="match status" value="1"/>
</dbReference>
<comment type="catalytic activity">
    <reaction evidence="1">
        <text>a 1,2-diacyl-sn-glycero-3-phosphocholine + H2O = a 1,2-diacyl-sn-glycero-3-phosphate + choline + H(+)</text>
        <dbReference type="Rhea" id="RHEA:14445"/>
        <dbReference type="ChEBI" id="CHEBI:15354"/>
        <dbReference type="ChEBI" id="CHEBI:15377"/>
        <dbReference type="ChEBI" id="CHEBI:15378"/>
        <dbReference type="ChEBI" id="CHEBI:57643"/>
        <dbReference type="ChEBI" id="CHEBI:58608"/>
        <dbReference type="EC" id="3.1.4.4"/>
    </reaction>
</comment>
<sequence length="252" mass="26257">MTSAFEKAAADAVERIGPVHLRTLADRIAEGGPAAGIVGAVPLPDFPDAARQVLAGLASVRMSAGEAAVYLRGVAAGYERHRATTTVESVWTGPATHAVPVRSTAQVLVDLVNEASYELILMTYSAAAYEPLLKALSGAVGRGVTVMVVVETLQGAGSALNGPEPAHAFGGVEGVQVWHWPVDARTEQGAKMHAKIAVADQRVLLVSSANLTQSGVTRNIEAGLLVRGGTAPQRAAQHVARLRGRGVLRRLR</sequence>
<dbReference type="InterPro" id="IPR047955">
    <property type="entry name" value="DrmC-like"/>
</dbReference>
<evidence type="ECO:0000259" key="7">
    <source>
        <dbReference type="PROSITE" id="PS50035"/>
    </source>
</evidence>
<protein>
    <recommendedName>
        <fullName evidence="3">phospholipase D</fullName>
        <ecNumber evidence="3">3.1.4.4</ecNumber>
    </recommendedName>
</protein>
<keyword evidence="6" id="KW-0443">Lipid metabolism</keyword>
<dbReference type="RefSeq" id="WP_142620940.1">
    <property type="nucleotide sequence ID" value="NZ_VIRM01000028.1"/>
</dbReference>
<dbReference type="AlphaFoldDB" id="A0A544YQ52"/>
<dbReference type="InterPro" id="IPR001736">
    <property type="entry name" value="PLipase_D/transphosphatidylase"/>
</dbReference>
<evidence type="ECO:0000256" key="6">
    <source>
        <dbReference type="ARBA" id="ARBA00023098"/>
    </source>
</evidence>
<name>A0A544YQ52_9ACTN</name>
<keyword evidence="8" id="KW-0540">Nuclease</keyword>
<dbReference type="Proteomes" id="UP000316541">
    <property type="component" value="Unassembled WGS sequence"/>
</dbReference>
<dbReference type="SUPFAM" id="SSF56024">
    <property type="entry name" value="Phospholipase D/nuclease"/>
    <property type="match status" value="1"/>
</dbReference>
<organism evidence="8 9">
    <name type="scientific">Microbispora hainanensis</name>
    <dbReference type="NCBI Taxonomy" id="568844"/>
    <lineage>
        <taxon>Bacteria</taxon>
        <taxon>Bacillati</taxon>
        <taxon>Actinomycetota</taxon>
        <taxon>Actinomycetes</taxon>
        <taxon>Streptosporangiales</taxon>
        <taxon>Streptosporangiaceae</taxon>
        <taxon>Microbispora</taxon>
    </lineage>
</organism>
<feature type="domain" description="PLD phosphodiesterase" evidence="7">
    <location>
        <begin position="188"/>
        <end position="215"/>
    </location>
</feature>
<keyword evidence="5" id="KW-0442">Lipid degradation</keyword>
<proteinExistence type="inferred from homology"/>
<evidence type="ECO:0000313" key="8">
    <source>
        <dbReference type="EMBL" id="TQS18904.1"/>
    </source>
</evidence>
<comment type="caution">
    <text evidence="8">The sequence shown here is derived from an EMBL/GenBank/DDBJ whole genome shotgun (WGS) entry which is preliminary data.</text>
</comment>
<dbReference type="GO" id="GO:0016042">
    <property type="term" value="P:lipid catabolic process"/>
    <property type="evidence" value="ECO:0007669"/>
    <property type="project" value="UniProtKB-KW"/>
</dbReference>
<dbReference type="EMBL" id="VIRM01000028">
    <property type="protein sequence ID" value="TQS18904.1"/>
    <property type="molecule type" value="Genomic_DNA"/>
</dbReference>
<evidence type="ECO:0000256" key="5">
    <source>
        <dbReference type="ARBA" id="ARBA00022963"/>
    </source>
</evidence>
<dbReference type="EC" id="3.1.4.4" evidence="3"/>
<keyword evidence="4" id="KW-0378">Hydrolase</keyword>
<dbReference type="InterPro" id="IPR025202">
    <property type="entry name" value="PLD-like_dom"/>
</dbReference>
<evidence type="ECO:0000256" key="2">
    <source>
        <dbReference type="ARBA" id="ARBA00008664"/>
    </source>
</evidence>
<evidence type="ECO:0000256" key="3">
    <source>
        <dbReference type="ARBA" id="ARBA00012027"/>
    </source>
</evidence>
<evidence type="ECO:0000256" key="1">
    <source>
        <dbReference type="ARBA" id="ARBA00000798"/>
    </source>
</evidence>
<dbReference type="Gene3D" id="3.30.870.10">
    <property type="entry name" value="Endonuclease Chain A"/>
    <property type="match status" value="1"/>
</dbReference>
<evidence type="ECO:0000313" key="9">
    <source>
        <dbReference type="Proteomes" id="UP000316541"/>
    </source>
</evidence>
<dbReference type="Pfam" id="PF13091">
    <property type="entry name" value="PLDc_2"/>
    <property type="match status" value="1"/>
</dbReference>
<reference evidence="8 9" key="1">
    <citation type="submission" date="2019-07" db="EMBL/GenBank/DDBJ databases">
        <title>Microbispora hainanensis DSM 45428.</title>
        <authorList>
            <person name="Thawai C."/>
        </authorList>
    </citation>
    <scope>NUCLEOTIDE SEQUENCE [LARGE SCALE GENOMIC DNA]</scope>
    <source>
        <strain evidence="8 9">DSM 45428</strain>
    </source>
</reference>
<dbReference type="InterPro" id="IPR051406">
    <property type="entry name" value="PLD_domain"/>
</dbReference>
<dbReference type="GO" id="GO:0006793">
    <property type="term" value="P:phosphorus metabolic process"/>
    <property type="evidence" value="ECO:0007669"/>
    <property type="project" value="UniProtKB-ARBA"/>
</dbReference>
<dbReference type="PANTHER" id="PTHR43856:SF1">
    <property type="entry name" value="MITOCHONDRIAL CARDIOLIPIN HYDROLASE"/>
    <property type="match status" value="1"/>
</dbReference>